<protein>
    <recommendedName>
        <fullName evidence="5">Abortive infection protein-like C-terminal domain-containing protein</fullName>
    </recommendedName>
</protein>
<dbReference type="InterPro" id="IPR049503">
    <property type="entry name" value="AbiJ_NTD4"/>
</dbReference>
<evidence type="ECO:0000313" key="3">
    <source>
        <dbReference type="EMBL" id="AIB35482.1"/>
    </source>
</evidence>
<dbReference type="OrthoDB" id="8113776at2"/>
<evidence type="ECO:0000259" key="2">
    <source>
        <dbReference type="Pfam" id="PF22809"/>
    </source>
</evidence>
<feature type="domain" description="HEPN AbiJ-N-terminal" evidence="1">
    <location>
        <begin position="5"/>
        <end position="170"/>
    </location>
</feature>
<accession>A0A1N7U180</accession>
<dbReference type="eggNOG" id="ENOG502Z7N9">
    <property type="taxonomic scope" value="Bacteria"/>
</dbReference>
<gene>
    <name evidence="3" type="ORF">PS417_07800</name>
</gene>
<evidence type="ECO:0000313" key="4">
    <source>
        <dbReference type="Proteomes" id="UP000027308"/>
    </source>
</evidence>
<feature type="domain" description="DUF7014" evidence="2">
    <location>
        <begin position="178"/>
        <end position="305"/>
    </location>
</feature>
<dbReference type="Pfam" id="PF18863">
    <property type="entry name" value="AbiJ_NTD4"/>
    <property type="match status" value="1"/>
</dbReference>
<evidence type="ECO:0008006" key="5">
    <source>
        <dbReference type="Google" id="ProtNLM"/>
    </source>
</evidence>
<dbReference type="Pfam" id="PF22809">
    <property type="entry name" value="DUF7014"/>
    <property type="match status" value="1"/>
</dbReference>
<dbReference type="EMBL" id="CP007637">
    <property type="protein sequence ID" value="AIB35482.1"/>
    <property type="molecule type" value="Genomic_DNA"/>
</dbReference>
<evidence type="ECO:0000259" key="1">
    <source>
        <dbReference type="Pfam" id="PF18863"/>
    </source>
</evidence>
<dbReference type="Proteomes" id="UP000027308">
    <property type="component" value="Chromosome"/>
</dbReference>
<dbReference type="InterPro" id="IPR054280">
    <property type="entry name" value="DUF7014"/>
</dbReference>
<dbReference type="RefSeq" id="WP_038452906.1">
    <property type="nucleotide sequence ID" value="NZ_CP007637.1"/>
</dbReference>
<sequence length="315" mass="35768">MPVIDLYSKRRKRELGLEPDVYTYDDFTSSLRNQICYVIGDVLGIQDRNEQERNYRGICALLRREYGVNRLARDQYDQSDGADELIQFIRNERDVDRVLDAVELCFRIAEGYRDKAYAYGYPREDSAVWVDACVSEINTRFKEHGKGYEISSGMVLRIDSELLHAEVVKPAIGFLNQAEYAGPRDEFFGAYEHYRHGNLKEALNDSLKSFESTIKVVLELRGWEYDKASPAKKLLGVLLANNFLPSYHQNHLNALSTLLESSVPTIRNKEGGHGQGPEVSEVEPEIAAYVLHMTASAIVMLCSLEKKTAPTADDE</sequence>
<dbReference type="AlphaFoldDB" id="A0A1N7U180"/>
<dbReference type="NCBIfam" id="NF046078">
    <property type="entry name" value="STM4504_CBY0614"/>
    <property type="match status" value="1"/>
</dbReference>
<name>A0A1N7U180_9PSED</name>
<proteinExistence type="predicted"/>
<organism evidence="3 4">
    <name type="scientific">Pseudomonas simiae</name>
    <dbReference type="NCBI Taxonomy" id="321846"/>
    <lineage>
        <taxon>Bacteria</taxon>
        <taxon>Pseudomonadati</taxon>
        <taxon>Pseudomonadota</taxon>
        <taxon>Gammaproteobacteria</taxon>
        <taxon>Pseudomonadales</taxon>
        <taxon>Pseudomonadaceae</taxon>
        <taxon>Pseudomonas</taxon>
    </lineage>
</organism>
<reference evidence="3 4" key="1">
    <citation type="submission" date="2014-05" db="EMBL/GenBank/DDBJ databases">
        <title>Pseudomonas simiae WCS417.</title>
        <authorList>
            <person name="Berendsen R.L."/>
        </authorList>
    </citation>
    <scope>NUCLEOTIDE SEQUENCE [LARGE SCALE GENOMIC DNA]</scope>
    <source>
        <strain evidence="3 4">WCS417</strain>
    </source>
</reference>